<evidence type="ECO:0000313" key="4">
    <source>
        <dbReference type="Proteomes" id="UP000650477"/>
    </source>
</evidence>
<comment type="caution">
    <text evidence="3">The sequence shown here is derived from an EMBL/GenBank/DDBJ whole genome shotgun (WGS) entry which is preliminary data.</text>
</comment>
<dbReference type="AlphaFoldDB" id="A0A8I0U8E2"/>
<feature type="region of interest" description="Disordered" evidence="1">
    <location>
        <begin position="55"/>
        <end position="93"/>
    </location>
</feature>
<dbReference type="RefSeq" id="WP_193830198.1">
    <property type="nucleotide sequence ID" value="NZ_PKLF01000020.1"/>
</dbReference>
<dbReference type="Proteomes" id="UP000650477">
    <property type="component" value="Unassembled WGS sequence"/>
</dbReference>
<reference evidence="3" key="1">
    <citation type="submission" date="2017-12" db="EMBL/GenBank/DDBJ databases">
        <title>Genome sequencing and analysis.</title>
        <authorList>
            <person name="Huang Y.-T."/>
        </authorList>
    </citation>
    <scope>NUCLEOTIDE SEQUENCE</scope>
    <source>
        <strain evidence="3">VGH116</strain>
    </source>
</reference>
<keyword evidence="2" id="KW-0472">Membrane</keyword>
<organism evidence="3 4">
    <name type="scientific">Morganella morganii</name>
    <name type="common">Proteus morganii</name>
    <dbReference type="NCBI Taxonomy" id="582"/>
    <lineage>
        <taxon>Bacteria</taxon>
        <taxon>Pseudomonadati</taxon>
        <taxon>Pseudomonadota</taxon>
        <taxon>Gammaproteobacteria</taxon>
        <taxon>Enterobacterales</taxon>
        <taxon>Morganellaceae</taxon>
        <taxon>Morganella</taxon>
    </lineage>
</organism>
<accession>A0A8I0U8E2</accession>
<name>A0A8I0U8E2_MORMO</name>
<sequence>MADIILGLALLSLLAFVIGIIKPQIVKMPNRKKVAIFYLGGFLVMAMIAGSLFPDAKNEPQPPQKQQTEKVQLKPTEAAPVESEQQVDKSQASADSDLCKSDYKTALEAFTDLGDYYTENNSLEIISETPLHIRLSSPALKDDFPDVKEMLVKRAVIYGVYRAFLHTNKDEVTITSYLVDMNSKNKLTGTSEFTIKITRKQALDIIKKYLPVQSYADLIAKDSGGCFFSDGFNQLRYDDKNKNVIFNKFFNDLISENK</sequence>
<gene>
    <name evidence="3" type="ORF">CYG68_17895</name>
</gene>
<evidence type="ECO:0000256" key="1">
    <source>
        <dbReference type="SAM" id="MobiDB-lite"/>
    </source>
</evidence>
<keyword evidence="2" id="KW-0812">Transmembrane</keyword>
<dbReference type="EMBL" id="PKLF01000020">
    <property type="protein sequence ID" value="MBE8614246.1"/>
    <property type="molecule type" value="Genomic_DNA"/>
</dbReference>
<feature type="transmembrane region" description="Helical" evidence="2">
    <location>
        <begin position="35"/>
        <end position="53"/>
    </location>
</feature>
<keyword evidence="2" id="KW-1133">Transmembrane helix</keyword>
<evidence type="ECO:0000256" key="2">
    <source>
        <dbReference type="SAM" id="Phobius"/>
    </source>
</evidence>
<protein>
    <submittedName>
        <fullName evidence="3">Uncharacterized protein</fullName>
    </submittedName>
</protein>
<evidence type="ECO:0000313" key="3">
    <source>
        <dbReference type="EMBL" id="MBE8614246.1"/>
    </source>
</evidence>
<proteinExistence type="predicted"/>